<dbReference type="EC" id="2.5.1.141" evidence="3 14"/>
<dbReference type="Gene3D" id="1.10.357.140">
    <property type="entry name" value="UbiA prenyltransferase"/>
    <property type="match status" value="1"/>
</dbReference>
<dbReference type="InterPro" id="IPR006369">
    <property type="entry name" value="Protohaem_IX_farnesylTrfase"/>
</dbReference>
<keyword evidence="6 14" id="KW-0812">Transmembrane</keyword>
<feature type="transmembrane region" description="Helical" evidence="14">
    <location>
        <begin position="262"/>
        <end position="280"/>
    </location>
</feature>
<feature type="transmembrane region" description="Helical" evidence="14">
    <location>
        <begin position="141"/>
        <end position="159"/>
    </location>
</feature>
<evidence type="ECO:0000256" key="12">
    <source>
        <dbReference type="ARBA" id="ARBA00042475"/>
    </source>
</evidence>
<evidence type="ECO:0000256" key="13">
    <source>
        <dbReference type="ARBA" id="ARBA00047690"/>
    </source>
</evidence>
<sequence>MAKSQLLGNGGSTAAGKTTVQSRAAPLKKVKPALWRDYLTMTKPKVVAMLLLTALVGMCLAVPGIPPAKAVVLGLLGIGFQSAAAAVFNHVLDRRLDAQMARTYHRPLAKGRVATYKAVLFASGLMVLGFALLLALNALTAWLTMASLVGYALVYTVWLKHATPQNIVIGGLAGAAPPLLGWTAVTGQLDPYALLLVMLVFTWTPPHFWALAIHRKEDYAKAGIPMLPVTHGIEFTKTMVLLYTVILFVVGLLPWLTGMSGGLYLIGSSILNVGFIGYAVKLKFADTVGHAWATFKYSIWHLLVLFVVLLADHWLMALL</sequence>
<evidence type="ECO:0000256" key="4">
    <source>
        <dbReference type="ARBA" id="ARBA00022475"/>
    </source>
</evidence>
<dbReference type="CDD" id="cd13957">
    <property type="entry name" value="PT_UbiA_Cox10"/>
    <property type="match status" value="1"/>
</dbReference>
<evidence type="ECO:0000256" key="8">
    <source>
        <dbReference type="ARBA" id="ARBA00023133"/>
    </source>
</evidence>
<dbReference type="UniPathway" id="UPA00834">
    <property type="reaction ID" value="UER00712"/>
</dbReference>
<keyword evidence="9 14" id="KW-0472">Membrane</keyword>
<proteinExistence type="inferred from homology"/>
<dbReference type="GO" id="GO:0048034">
    <property type="term" value="P:heme O biosynthetic process"/>
    <property type="evidence" value="ECO:0007669"/>
    <property type="project" value="UniProtKB-UniRule"/>
</dbReference>
<feature type="transmembrane region" description="Helical" evidence="14">
    <location>
        <begin position="113"/>
        <end position="135"/>
    </location>
</feature>
<dbReference type="InterPro" id="IPR044878">
    <property type="entry name" value="UbiA_sf"/>
</dbReference>
<dbReference type="PANTHER" id="PTHR43448:SF7">
    <property type="entry name" value="4-HYDROXYBENZOATE SOLANESYLTRANSFERASE"/>
    <property type="match status" value="1"/>
</dbReference>
<accession>A0A2T3MYB3</accession>
<dbReference type="Proteomes" id="UP000240904">
    <property type="component" value="Unassembled WGS sequence"/>
</dbReference>
<dbReference type="AlphaFoldDB" id="A0A2T3MYB3"/>
<feature type="transmembrane region" description="Helical" evidence="14">
    <location>
        <begin position="166"/>
        <end position="185"/>
    </location>
</feature>
<comment type="pathway">
    <text evidence="2 14">Porphyrin-containing compound metabolism; heme O biosynthesis; heme O from protoheme: step 1/1.</text>
</comment>
<evidence type="ECO:0000256" key="5">
    <source>
        <dbReference type="ARBA" id="ARBA00022679"/>
    </source>
</evidence>
<feature type="transmembrane region" description="Helical" evidence="14">
    <location>
        <begin position="235"/>
        <end position="256"/>
    </location>
</feature>
<keyword evidence="7 14" id="KW-1133">Transmembrane helix</keyword>
<feature type="transmembrane region" description="Helical" evidence="14">
    <location>
        <begin position="191"/>
        <end position="214"/>
    </location>
</feature>
<dbReference type="PROSITE" id="PS00943">
    <property type="entry name" value="UBIA"/>
    <property type="match status" value="1"/>
</dbReference>
<evidence type="ECO:0000256" key="3">
    <source>
        <dbReference type="ARBA" id="ARBA00012292"/>
    </source>
</evidence>
<dbReference type="GO" id="GO:0005886">
    <property type="term" value="C:plasma membrane"/>
    <property type="evidence" value="ECO:0007669"/>
    <property type="project" value="UniProtKB-SubCell"/>
</dbReference>
<dbReference type="InterPro" id="IPR030470">
    <property type="entry name" value="UbiA_prenylTrfase_CS"/>
</dbReference>
<organism evidence="16 17">
    <name type="scientific">Photobacterium lipolyticum</name>
    <dbReference type="NCBI Taxonomy" id="266810"/>
    <lineage>
        <taxon>Bacteria</taxon>
        <taxon>Pseudomonadati</taxon>
        <taxon>Pseudomonadota</taxon>
        <taxon>Gammaproteobacteria</taxon>
        <taxon>Vibrionales</taxon>
        <taxon>Vibrionaceae</taxon>
        <taxon>Photobacterium</taxon>
    </lineage>
</organism>
<protein>
    <recommendedName>
        <fullName evidence="11 14">Protoheme IX farnesyltransferase</fullName>
        <ecNumber evidence="3 14">2.5.1.141</ecNumber>
    </recommendedName>
    <alternativeName>
        <fullName evidence="12 14">Heme B farnesyltransferase</fullName>
    </alternativeName>
    <alternativeName>
        <fullName evidence="10 14">Heme O synthase</fullName>
    </alternativeName>
</protein>
<evidence type="ECO:0000313" key="17">
    <source>
        <dbReference type="Proteomes" id="UP000240904"/>
    </source>
</evidence>
<evidence type="ECO:0000256" key="15">
    <source>
        <dbReference type="SAM" id="MobiDB-lite"/>
    </source>
</evidence>
<comment type="miscellaneous">
    <text evidence="14">Carbon 2 of the heme B porphyrin ring is defined according to the Fischer nomenclature.</text>
</comment>
<evidence type="ECO:0000256" key="14">
    <source>
        <dbReference type="HAMAP-Rule" id="MF_00154"/>
    </source>
</evidence>
<dbReference type="NCBIfam" id="NF003349">
    <property type="entry name" value="PRK04375.1-2"/>
    <property type="match status" value="1"/>
</dbReference>
<dbReference type="OrthoDB" id="9814417at2"/>
<comment type="catalytic activity">
    <reaction evidence="13 14">
        <text>heme b + (2E,6E)-farnesyl diphosphate + H2O = Fe(II)-heme o + diphosphate</text>
        <dbReference type="Rhea" id="RHEA:28070"/>
        <dbReference type="ChEBI" id="CHEBI:15377"/>
        <dbReference type="ChEBI" id="CHEBI:33019"/>
        <dbReference type="ChEBI" id="CHEBI:60344"/>
        <dbReference type="ChEBI" id="CHEBI:60530"/>
        <dbReference type="ChEBI" id="CHEBI:175763"/>
        <dbReference type="EC" id="2.5.1.141"/>
    </reaction>
</comment>
<keyword evidence="5 14" id="KW-0808">Transferase</keyword>
<feature type="region of interest" description="Disordered" evidence="15">
    <location>
        <begin position="1"/>
        <end position="21"/>
    </location>
</feature>
<feature type="transmembrane region" description="Helical" evidence="14">
    <location>
        <begin position="71"/>
        <end position="92"/>
    </location>
</feature>
<evidence type="ECO:0000256" key="7">
    <source>
        <dbReference type="ARBA" id="ARBA00022989"/>
    </source>
</evidence>
<reference evidence="16 17" key="1">
    <citation type="submission" date="2018-03" db="EMBL/GenBank/DDBJ databases">
        <title>Whole genome sequencing of Histamine producing bacteria.</title>
        <authorList>
            <person name="Butler K."/>
        </authorList>
    </citation>
    <scope>NUCLEOTIDE SEQUENCE [LARGE SCALE GENOMIC DNA]</scope>
    <source>
        <strain evidence="16 17">DSM 16190</strain>
    </source>
</reference>
<keyword evidence="17" id="KW-1185">Reference proteome</keyword>
<evidence type="ECO:0000256" key="10">
    <source>
        <dbReference type="ARBA" id="ARBA00030253"/>
    </source>
</evidence>
<evidence type="ECO:0000256" key="11">
    <source>
        <dbReference type="ARBA" id="ARBA00040810"/>
    </source>
</evidence>
<keyword evidence="4 14" id="KW-1003">Cell membrane</keyword>
<dbReference type="InterPro" id="IPR000537">
    <property type="entry name" value="UbiA_prenyltransferase"/>
</dbReference>
<dbReference type="GO" id="GO:0008495">
    <property type="term" value="F:protoheme IX farnesyltransferase activity"/>
    <property type="evidence" value="ECO:0007669"/>
    <property type="project" value="UniProtKB-UniRule"/>
</dbReference>
<comment type="similarity">
    <text evidence="14">Belongs to the UbiA prenyltransferase family. Protoheme IX farnesyltransferase subfamily.</text>
</comment>
<feature type="transmembrane region" description="Helical" evidence="14">
    <location>
        <begin position="46"/>
        <end position="65"/>
    </location>
</feature>
<evidence type="ECO:0000256" key="1">
    <source>
        <dbReference type="ARBA" id="ARBA00004651"/>
    </source>
</evidence>
<gene>
    <name evidence="14" type="primary">cyoE</name>
    <name evidence="16" type="ORF">C9I89_11640</name>
</gene>
<name>A0A2T3MYB3_9GAMM</name>
<comment type="caution">
    <text evidence="16">The sequence shown here is derived from an EMBL/GenBank/DDBJ whole genome shotgun (WGS) entry which is preliminary data.</text>
</comment>
<dbReference type="HAMAP" id="MF_00154">
    <property type="entry name" value="CyoE_CtaB"/>
    <property type="match status" value="1"/>
</dbReference>
<evidence type="ECO:0000313" key="16">
    <source>
        <dbReference type="EMBL" id="PSW04953.1"/>
    </source>
</evidence>
<keyword evidence="8 14" id="KW-0350">Heme biosynthesis</keyword>
<feature type="transmembrane region" description="Helical" evidence="14">
    <location>
        <begin position="300"/>
        <end position="317"/>
    </location>
</feature>
<evidence type="ECO:0000256" key="9">
    <source>
        <dbReference type="ARBA" id="ARBA00023136"/>
    </source>
</evidence>
<evidence type="ECO:0000256" key="2">
    <source>
        <dbReference type="ARBA" id="ARBA00004919"/>
    </source>
</evidence>
<dbReference type="PANTHER" id="PTHR43448">
    <property type="entry name" value="PROTOHEME IX FARNESYLTRANSFERASE, MITOCHONDRIAL"/>
    <property type="match status" value="1"/>
</dbReference>
<comment type="function">
    <text evidence="14">Converts heme B (protoheme IX) to heme O by substitution of the vinyl group on carbon 2 of heme B porphyrin ring with a hydroxyethyl farnesyl side group.</text>
</comment>
<dbReference type="EMBL" id="PYMC01000007">
    <property type="protein sequence ID" value="PSW04953.1"/>
    <property type="molecule type" value="Genomic_DNA"/>
</dbReference>
<evidence type="ECO:0000256" key="6">
    <source>
        <dbReference type="ARBA" id="ARBA00022692"/>
    </source>
</evidence>
<comment type="subcellular location">
    <subcellularLocation>
        <location evidence="1 14">Cell membrane</location>
        <topology evidence="1 14">Multi-pass membrane protein</topology>
    </subcellularLocation>
</comment>
<dbReference type="NCBIfam" id="TIGR01473">
    <property type="entry name" value="cyoE_ctaB"/>
    <property type="match status" value="1"/>
</dbReference>
<dbReference type="Pfam" id="PF01040">
    <property type="entry name" value="UbiA"/>
    <property type="match status" value="1"/>
</dbReference>